<dbReference type="EMBL" id="CADEPM010000002">
    <property type="protein sequence ID" value="CAB3400783.1"/>
    <property type="molecule type" value="Genomic_DNA"/>
</dbReference>
<comment type="catalytic activity">
    <reaction evidence="7">
        <text>bromide(in) = bromide(out)</text>
        <dbReference type="Rhea" id="RHEA:75383"/>
        <dbReference type="ChEBI" id="CHEBI:15858"/>
    </reaction>
</comment>
<dbReference type="PROSITE" id="PS50092">
    <property type="entry name" value="TSP1"/>
    <property type="match status" value="1"/>
</dbReference>
<dbReference type="SUPFAM" id="SSF82895">
    <property type="entry name" value="TSP-1 type 1 repeat"/>
    <property type="match status" value="1"/>
</dbReference>
<dbReference type="Gene3D" id="2.20.100.10">
    <property type="entry name" value="Thrombospondin type-1 (TSP1) repeat"/>
    <property type="match status" value="1"/>
</dbReference>
<dbReference type="InterPro" id="IPR025969">
    <property type="entry name" value="ABA_GPCR_dom"/>
</dbReference>
<dbReference type="GO" id="GO:0008308">
    <property type="term" value="F:voltage-gated monoatomic anion channel activity"/>
    <property type="evidence" value="ECO:0007669"/>
    <property type="project" value="TreeGrafter"/>
</dbReference>
<feature type="domain" description="Golgi pH regulator conserved" evidence="11">
    <location>
        <begin position="142"/>
        <end position="208"/>
    </location>
</feature>
<gene>
    <name evidence="12" type="ORF">CBOVIS_LOCUS3643</name>
</gene>
<accession>A0A8S1EEZ5</accession>
<evidence type="ECO:0000313" key="13">
    <source>
        <dbReference type="Proteomes" id="UP000494206"/>
    </source>
</evidence>
<evidence type="ECO:0000256" key="6">
    <source>
        <dbReference type="ARBA" id="ARBA00024145"/>
    </source>
</evidence>
<feature type="transmembrane region" description="Helical" evidence="9">
    <location>
        <begin position="385"/>
        <end position="405"/>
    </location>
</feature>
<evidence type="ECO:0000256" key="4">
    <source>
        <dbReference type="ARBA" id="ARBA00022989"/>
    </source>
</evidence>
<feature type="domain" description="Abscisic acid G-protein coupled receptor-like" evidence="10">
    <location>
        <begin position="284"/>
        <end position="448"/>
    </location>
</feature>
<comment type="similarity">
    <text evidence="2">Belongs to the Golgi pH regulator (TC 1.A.38) family.</text>
</comment>
<evidence type="ECO:0000259" key="10">
    <source>
        <dbReference type="Pfam" id="PF12430"/>
    </source>
</evidence>
<name>A0A8S1EEZ5_9PELO</name>
<evidence type="ECO:0000256" key="3">
    <source>
        <dbReference type="ARBA" id="ARBA00022692"/>
    </source>
</evidence>
<dbReference type="GO" id="GO:0051452">
    <property type="term" value="P:intracellular pH reduction"/>
    <property type="evidence" value="ECO:0007669"/>
    <property type="project" value="TreeGrafter"/>
</dbReference>
<organism evidence="12 13">
    <name type="scientific">Caenorhabditis bovis</name>
    <dbReference type="NCBI Taxonomy" id="2654633"/>
    <lineage>
        <taxon>Eukaryota</taxon>
        <taxon>Metazoa</taxon>
        <taxon>Ecdysozoa</taxon>
        <taxon>Nematoda</taxon>
        <taxon>Chromadorea</taxon>
        <taxon>Rhabditida</taxon>
        <taxon>Rhabditina</taxon>
        <taxon>Rhabditomorpha</taxon>
        <taxon>Rhabditoidea</taxon>
        <taxon>Rhabditidae</taxon>
        <taxon>Peloderinae</taxon>
        <taxon>Caenorhabditis</taxon>
    </lineage>
</organism>
<keyword evidence="5 9" id="KW-0472">Membrane</keyword>
<evidence type="ECO:0000256" key="7">
    <source>
        <dbReference type="ARBA" id="ARBA00035085"/>
    </source>
</evidence>
<feature type="transmembrane region" description="Helical" evidence="9">
    <location>
        <begin position="75"/>
        <end position="100"/>
    </location>
</feature>
<evidence type="ECO:0000256" key="8">
    <source>
        <dbReference type="ARBA" id="ARBA00044702"/>
    </source>
</evidence>
<keyword evidence="3 9" id="KW-0812">Transmembrane</keyword>
<feature type="transmembrane region" description="Helical" evidence="9">
    <location>
        <begin position="47"/>
        <end position="69"/>
    </location>
</feature>
<feature type="transmembrane region" description="Helical" evidence="9">
    <location>
        <begin position="291"/>
        <end position="317"/>
    </location>
</feature>
<dbReference type="PANTHER" id="PTHR15948:SF0">
    <property type="entry name" value="GOLGI PH REGULATOR A-RELATED"/>
    <property type="match status" value="1"/>
</dbReference>
<feature type="transmembrane region" description="Helical" evidence="9">
    <location>
        <begin position="149"/>
        <end position="171"/>
    </location>
</feature>
<dbReference type="Pfam" id="PF12537">
    <property type="entry name" value="GPHR_N"/>
    <property type="match status" value="1"/>
</dbReference>
<comment type="caution">
    <text evidence="12">The sequence shown here is derived from an EMBL/GenBank/DDBJ whole genome shotgun (WGS) entry which is preliminary data.</text>
</comment>
<keyword evidence="13" id="KW-1185">Reference proteome</keyword>
<evidence type="ECO:0000256" key="5">
    <source>
        <dbReference type="ARBA" id="ARBA00023136"/>
    </source>
</evidence>
<feature type="transmembrane region" description="Helical" evidence="9">
    <location>
        <begin position="349"/>
        <end position="373"/>
    </location>
</feature>
<feature type="transmembrane region" description="Helical" evidence="9">
    <location>
        <begin position="6"/>
        <end position="26"/>
    </location>
</feature>
<dbReference type="InterPro" id="IPR036383">
    <property type="entry name" value="TSP1_rpt_sf"/>
</dbReference>
<comment type="subcellular location">
    <subcellularLocation>
        <location evidence="1">Membrane</location>
        <topology evidence="1">Multi-pass membrane protein</topology>
    </subcellularLocation>
</comment>
<dbReference type="InterPro" id="IPR015672">
    <property type="entry name" value="GPHR/GTG"/>
</dbReference>
<evidence type="ECO:0000256" key="9">
    <source>
        <dbReference type="SAM" id="Phobius"/>
    </source>
</evidence>
<protein>
    <submittedName>
        <fullName evidence="12">Uncharacterized protein</fullName>
    </submittedName>
</protein>
<evidence type="ECO:0000313" key="12">
    <source>
        <dbReference type="EMBL" id="CAB3400783.1"/>
    </source>
</evidence>
<dbReference type="Proteomes" id="UP000494206">
    <property type="component" value="Unassembled WGS sequence"/>
</dbReference>
<dbReference type="Pfam" id="PF12430">
    <property type="entry name" value="ABA_GPCR"/>
    <property type="match status" value="1"/>
</dbReference>
<comment type="catalytic activity">
    <reaction evidence="6">
        <text>iodide(out) = iodide(in)</text>
        <dbReference type="Rhea" id="RHEA:66324"/>
        <dbReference type="ChEBI" id="CHEBI:16382"/>
    </reaction>
</comment>
<feature type="transmembrane region" description="Helical" evidence="9">
    <location>
        <begin position="112"/>
        <end position="129"/>
    </location>
</feature>
<dbReference type="OrthoDB" id="264392at2759"/>
<dbReference type="GO" id="GO:0032580">
    <property type="term" value="C:Golgi cisterna membrane"/>
    <property type="evidence" value="ECO:0007669"/>
    <property type="project" value="TreeGrafter"/>
</dbReference>
<dbReference type="PANTHER" id="PTHR15948">
    <property type="entry name" value="G-PROTEIN COUPLED RECEPTOR 89-RELATED"/>
    <property type="match status" value="1"/>
</dbReference>
<evidence type="ECO:0000256" key="1">
    <source>
        <dbReference type="ARBA" id="ARBA00004141"/>
    </source>
</evidence>
<reference evidence="12 13" key="1">
    <citation type="submission" date="2020-04" db="EMBL/GenBank/DDBJ databases">
        <authorList>
            <person name="Laetsch R D."/>
            <person name="Stevens L."/>
            <person name="Kumar S."/>
            <person name="Blaxter L. M."/>
        </authorList>
    </citation>
    <scope>NUCLEOTIDE SEQUENCE [LARGE SCALE GENOMIC DNA]</scope>
</reference>
<proteinExistence type="inferred from homology"/>
<comment type="catalytic activity">
    <reaction evidence="8">
        <text>fluoride(in) = fluoride(out)</text>
        <dbReference type="Rhea" id="RHEA:76159"/>
        <dbReference type="ChEBI" id="CHEBI:17051"/>
    </reaction>
</comment>
<evidence type="ECO:0000256" key="2">
    <source>
        <dbReference type="ARBA" id="ARBA00009478"/>
    </source>
</evidence>
<dbReference type="InterPro" id="IPR022535">
    <property type="entry name" value="Golgi_pH-regulator_cons_dom"/>
</dbReference>
<keyword evidence="4 9" id="KW-1133">Transmembrane helix</keyword>
<dbReference type="AlphaFoldDB" id="A0A8S1EEZ5"/>
<evidence type="ECO:0000259" key="11">
    <source>
        <dbReference type="Pfam" id="PF12537"/>
    </source>
</evidence>
<dbReference type="InterPro" id="IPR000884">
    <property type="entry name" value="TSP1_rpt"/>
</dbReference>
<sequence>MNEGSGDVYLMLSTLVLFFFAGWLFYTKQLFKNYEVHNRTVQFFFSFTFSLSCSLFELIIFEIAGIMSIESRTSCWRYCLSTILFTLVFIIPVYMSYLIISGISFVKAKMHIPLSIVSWFIFLYFFWKIGEPFPIMSSSHGIFTIEQVISRVGVIGVTVMAILSGFGAVNAPYNYMTIFMRPVDEQQVQQVEKRLTHLMDMIVNKKRKMAKLVLQRNQIIQENKNGKDSFLTKLWSNFSETGSESTLSTQIGRLQDEIKPLETLSSYLFLDLVEVRYMLDRVAFSKTIIGIYFNILGHFFSVYCIAKIMLSFFNIVFDRVGKVDPVTRMIEIGVNYVGIELDVRYWSQYISFLLVGIIAITSIRGLLITMTKFFVSISNVRSSNIIVLGLAQVMGMYFVSSVLLMRMNVPLEYRTILTRILGDLKFNFYHRWFDVIFLISAENTVTRIAADSGTSSCWCSRWAWRGFIGEVIFLNPKTFEDTFRKCAVSMWGEWSDCFGGCTQGLIVRNRDVVRPPVPEITDDGRRIQRLCPHLYETKYCDQKKCLEEPVAKIYHTLKQNYSESAKALVEEQMKRIGFFENSNPMASQLKQKFISETEQLLKMDNVLSHQSSSLSSQLPTTTEASEASVIDISAKKISNNEWKKEDLVAANKWIPTAFRDQPTTERAAIMTTTDRNTSTTEAPTTVGYSTARPVALAVPNDFPVNSILRQIERALDNKRPVDEKLIRKLIRRNHKFAKMLFDRSNQGYTTTTSSTTSTTTTTEPPVYEEIEEFSTIEEPTTTTTMPYYPKTGYIPNSRKHASEITSQLYMTNEIVQSLADDPVPMNENPGCPHNKRCCRIKRETCEDGSQPKMVKRWYRPKGSSQCIAYHYPKCSTFVEMDEQPILFEQNCQDVCFGKQEKRIAPLFHIELEDE</sequence>